<feature type="domain" description="Glycosyltransferase subfamily 4-like N-terminal" evidence="4">
    <location>
        <begin position="13"/>
        <end position="197"/>
    </location>
</feature>
<evidence type="ECO:0000256" key="2">
    <source>
        <dbReference type="ARBA" id="ARBA00022679"/>
    </source>
</evidence>
<dbReference type="PANTHER" id="PTHR12526">
    <property type="entry name" value="GLYCOSYLTRANSFERASE"/>
    <property type="match status" value="1"/>
</dbReference>
<name>A0ABM8DWA1_9MICO</name>
<dbReference type="PANTHER" id="PTHR12526:SF510">
    <property type="entry name" value="D-INOSITOL 3-PHOSPHATE GLYCOSYLTRANSFERASE"/>
    <property type="match status" value="1"/>
</dbReference>
<keyword evidence="2" id="KW-0808">Transferase</keyword>
<keyword evidence="6" id="KW-1185">Reference proteome</keyword>
<keyword evidence="1" id="KW-0328">Glycosyltransferase</keyword>
<organism evidence="5 6">
    <name type="scientific">Microbacterium terricola</name>
    <dbReference type="NCBI Taxonomy" id="344163"/>
    <lineage>
        <taxon>Bacteria</taxon>
        <taxon>Bacillati</taxon>
        <taxon>Actinomycetota</taxon>
        <taxon>Actinomycetes</taxon>
        <taxon>Micrococcales</taxon>
        <taxon>Microbacteriaceae</taxon>
        <taxon>Microbacterium</taxon>
    </lineage>
</organism>
<dbReference type="Pfam" id="PF00534">
    <property type="entry name" value="Glycos_transf_1"/>
    <property type="match status" value="1"/>
</dbReference>
<feature type="domain" description="Glycosyl transferase family 1" evidence="3">
    <location>
        <begin position="209"/>
        <end position="379"/>
    </location>
</feature>
<reference evidence="5 6" key="1">
    <citation type="submission" date="2022-12" db="EMBL/GenBank/DDBJ databases">
        <title>Microbacterium terricola strain KV-448 chromosome, complete genome.</title>
        <authorList>
            <person name="Oshima T."/>
            <person name="Moriya T."/>
            <person name="Bessho Y."/>
        </authorList>
    </citation>
    <scope>NUCLEOTIDE SEQUENCE [LARGE SCALE GENOMIC DNA]</scope>
    <source>
        <strain evidence="5 6">KV-448</strain>
    </source>
</reference>
<evidence type="ECO:0000313" key="5">
    <source>
        <dbReference type="EMBL" id="BDV29776.1"/>
    </source>
</evidence>
<gene>
    <name evidence="5" type="ORF">Microterr_04360</name>
</gene>
<sequence>MLVLGLNYPPEQTGISPYTGAMARGIVGRGYETRALTAHPHYPEWEVRQGYGQWARTEGVDGVRVTRLRHYVPSRPSGLRRAFSELTFGVRQATRRWGGPDAVVAVSPALISTLVAQVRARLLHRNTPFVVWVQDLYSLGLKETGQPDGLTVRMMVRLEGLVLRRATRVVVIHDRFARRVHEDFGVPLDRIDVVRNWTHLPSTAPVERIEARAALGWSVDETIVLHAGNMGVKQGLGNVVEAARLAHEQKHAMRFVFLGGGSEREHLIAQAGDLGTVTFLDALSDTEFASALQAADVLLVNEKPGVAEMAVPSKLTSYFAAGRPVLAATDRSGITAEEIGRSCAGVVVPAGDPQALLDGALQIAFDSAAADAMGAAGRRFRDTVLDEETAIDAFDALLTRVIDGDDLLSRVPEPANRDHAH</sequence>
<dbReference type="Proteomes" id="UP001317779">
    <property type="component" value="Chromosome"/>
</dbReference>
<dbReference type="SUPFAM" id="SSF53756">
    <property type="entry name" value="UDP-Glycosyltransferase/glycogen phosphorylase"/>
    <property type="match status" value="1"/>
</dbReference>
<dbReference type="CDD" id="cd03794">
    <property type="entry name" value="GT4_WbuB-like"/>
    <property type="match status" value="1"/>
</dbReference>
<evidence type="ECO:0000259" key="4">
    <source>
        <dbReference type="Pfam" id="PF13579"/>
    </source>
</evidence>
<evidence type="ECO:0000313" key="6">
    <source>
        <dbReference type="Proteomes" id="UP001317779"/>
    </source>
</evidence>
<evidence type="ECO:0000259" key="3">
    <source>
        <dbReference type="Pfam" id="PF00534"/>
    </source>
</evidence>
<protein>
    <submittedName>
        <fullName evidence="5">Glycosyltransferase WbuB</fullName>
    </submittedName>
</protein>
<proteinExistence type="predicted"/>
<dbReference type="Gene3D" id="3.40.50.2000">
    <property type="entry name" value="Glycogen Phosphorylase B"/>
    <property type="match status" value="2"/>
</dbReference>
<dbReference type="InterPro" id="IPR001296">
    <property type="entry name" value="Glyco_trans_1"/>
</dbReference>
<dbReference type="EMBL" id="AP027141">
    <property type="protein sequence ID" value="BDV29776.1"/>
    <property type="molecule type" value="Genomic_DNA"/>
</dbReference>
<accession>A0ABM8DWA1</accession>
<dbReference type="InterPro" id="IPR028098">
    <property type="entry name" value="Glyco_trans_4-like_N"/>
</dbReference>
<evidence type="ECO:0000256" key="1">
    <source>
        <dbReference type="ARBA" id="ARBA00022676"/>
    </source>
</evidence>
<dbReference type="Pfam" id="PF13579">
    <property type="entry name" value="Glyco_trans_4_4"/>
    <property type="match status" value="1"/>
</dbReference>